<comment type="caution">
    <text evidence="2">The sequence shown here is derived from an EMBL/GenBank/DDBJ whole genome shotgun (WGS) entry which is preliminary data.</text>
</comment>
<reference evidence="2" key="1">
    <citation type="submission" date="2021-12" db="EMBL/GenBank/DDBJ databases">
        <title>Novel species in genus Dyadobacter.</title>
        <authorList>
            <person name="Ma C."/>
        </authorList>
    </citation>
    <scope>NUCLEOTIDE SEQUENCE</scope>
    <source>
        <strain evidence="2">LJ419</strain>
    </source>
</reference>
<organism evidence="2 3">
    <name type="scientific">Dyadobacter chenwenxiniae</name>
    <dbReference type="NCBI Taxonomy" id="2906456"/>
    <lineage>
        <taxon>Bacteria</taxon>
        <taxon>Pseudomonadati</taxon>
        <taxon>Bacteroidota</taxon>
        <taxon>Cytophagia</taxon>
        <taxon>Cytophagales</taxon>
        <taxon>Spirosomataceae</taxon>
        <taxon>Dyadobacter</taxon>
    </lineage>
</organism>
<feature type="chain" id="PRO_5040834226" description="Carboxypeptidase regulatory-like domain-containing protein" evidence="1">
    <location>
        <begin position="19"/>
        <end position="86"/>
    </location>
</feature>
<accession>A0A9X1TG64</accession>
<evidence type="ECO:0008006" key="4">
    <source>
        <dbReference type="Google" id="ProtNLM"/>
    </source>
</evidence>
<keyword evidence="3" id="KW-1185">Reference proteome</keyword>
<dbReference type="AlphaFoldDB" id="A0A9X1TG64"/>
<feature type="signal peptide" evidence="1">
    <location>
        <begin position="1"/>
        <end position="18"/>
    </location>
</feature>
<dbReference type="EMBL" id="JAJTTC010000005">
    <property type="protein sequence ID" value="MCF0063747.1"/>
    <property type="molecule type" value="Genomic_DNA"/>
</dbReference>
<protein>
    <recommendedName>
        <fullName evidence="4">Carboxypeptidase regulatory-like domain-containing protein</fullName>
    </recommendedName>
</protein>
<proteinExistence type="predicted"/>
<name>A0A9X1TG64_9BACT</name>
<evidence type="ECO:0000313" key="3">
    <source>
        <dbReference type="Proteomes" id="UP001139000"/>
    </source>
</evidence>
<dbReference type="RefSeq" id="WP_234656677.1">
    <property type="nucleotide sequence ID" value="NZ_CP094997.1"/>
</dbReference>
<gene>
    <name evidence="2" type="ORF">LXM26_19695</name>
</gene>
<dbReference type="Proteomes" id="UP001139000">
    <property type="component" value="Unassembled WGS sequence"/>
</dbReference>
<evidence type="ECO:0000256" key="1">
    <source>
        <dbReference type="SAM" id="SignalP"/>
    </source>
</evidence>
<sequence length="86" mass="9220">MNHVFSSLLIISLLFLWACETRLPDTKEPSKNPVYRPGTVTAFGKPIGPATIKTIGPEGGSLTTKEGKMTTTVKVRASFSAIANAR</sequence>
<evidence type="ECO:0000313" key="2">
    <source>
        <dbReference type="EMBL" id="MCF0063747.1"/>
    </source>
</evidence>
<keyword evidence="1" id="KW-0732">Signal</keyword>